<name>A0A6C0CB33_9ZZZZ</name>
<proteinExistence type="predicted"/>
<protein>
    <submittedName>
        <fullName evidence="1">Uncharacterized protein</fullName>
    </submittedName>
</protein>
<organism evidence="1">
    <name type="scientific">viral metagenome</name>
    <dbReference type="NCBI Taxonomy" id="1070528"/>
    <lineage>
        <taxon>unclassified sequences</taxon>
        <taxon>metagenomes</taxon>
        <taxon>organismal metagenomes</taxon>
    </lineage>
</organism>
<dbReference type="AlphaFoldDB" id="A0A6C0CB33"/>
<reference evidence="1" key="1">
    <citation type="journal article" date="2020" name="Nature">
        <title>Giant virus diversity and host interactions through global metagenomics.</title>
        <authorList>
            <person name="Schulz F."/>
            <person name="Roux S."/>
            <person name="Paez-Espino D."/>
            <person name="Jungbluth S."/>
            <person name="Walsh D.A."/>
            <person name="Denef V.J."/>
            <person name="McMahon K.D."/>
            <person name="Konstantinidis K.T."/>
            <person name="Eloe-Fadrosh E.A."/>
            <person name="Kyrpides N.C."/>
            <person name="Woyke T."/>
        </authorList>
    </citation>
    <scope>NUCLEOTIDE SEQUENCE</scope>
    <source>
        <strain evidence="1">GVMAG-M-3300020192-26</strain>
    </source>
</reference>
<accession>A0A6C0CB33</accession>
<evidence type="ECO:0000313" key="1">
    <source>
        <dbReference type="EMBL" id="QHT00895.1"/>
    </source>
</evidence>
<dbReference type="EMBL" id="MN739360">
    <property type="protein sequence ID" value="QHT00895.1"/>
    <property type="molecule type" value="Genomic_DNA"/>
</dbReference>
<sequence>MLFQAHDMDFVIKIIDLTEEIGCDLRENQTILDNLFLILICINSSDNHKLEALTKNYCVFVIGNKCYIC</sequence>